<dbReference type="AlphaFoldDB" id="A0A920C8M5"/>
<dbReference type="SUPFAM" id="SSF144010">
    <property type="entry name" value="CofE-like"/>
    <property type="match status" value="1"/>
</dbReference>
<evidence type="ECO:0000313" key="3">
    <source>
        <dbReference type="Proteomes" id="UP000676917"/>
    </source>
</evidence>
<dbReference type="Pfam" id="PF01996">
    <property type="entry name" value="F420_ligase"/>
    <property type="match status" value="1"/>
</dbReference>
<dbReference type="Proteomes" id="UP000676917">
    <property type="component" value="Unassembled WGS sequence"/>
</dbReference>
<accession>A0A920C8M5</accession>
<protein>
    <recommendedName>
        <fullName evidence="1">Coenzyme F420:L-glutamate ligase-like domain-containing protein</fullName>
    </recommendedName>
</protein>
<dbReference type="InterPro" id="IPR002847">
    <property type="entry name" value="F420-0_gamma-glut_ligase-dom"/>
</dbReference>
<organism evidence="2 3">
    <name type="scientific">Ornithinibacillus bavariensis</name>
    <dbReference type="NCBI Taxonomy" id="545502"/>
    <lineage>
        <taxon>Bacteria</taxon>
        <taxon>Bacillati</taxon>
        <taxon>Bacillota</taxon>
        <taxon>Bacilli</taxon>
        <taxon>Bacillales</taxon>
        <taxon>Bacillaceae</taxon>
        <taxon>Ornithinibacillus</taxon>
    </lineage>
</organism>
<dbReference type="EMBL" id="BORP01000006">
    <property type="protein sequence ID" value="GIO28374.1"/>
    <property type="molecule type" value="Genomic_DNA"/>
</dbReference>
<gene>
    <name evidence="2" type="ORF">J43TS3_29850</name>
</gene>
<keyword evidence="3" id="KW-1185">Reference proteome</keyword>
<reference evidence="2" key="1">
    <citation type="submission" date="2021-03" db="EMBL/GenBank/DDBJ databases">
        <title>Antimicrobial resistance genes in bacteria isolated from Japanese honey, and their potential for conferring macrolide and lincosamide resistance in the American foulbrood pathogen Paenibacillus larvae.</title>
        <authorList>
            <person name="Okamoto M."/>
            <person name="Kumagai M."/>
            <person name="Kanamori H."/>
            <person name="Takamatsu D."/>
        </authorList>
    </citation>
    <scope>NUCLEOTIDE SEQUENCE</scope>
    <source>
        <strain evidence="2">J43TS3</strain>
    </source>
</reference>
<dbReference type="Gene3D" id="3.30.1330.100">
    <property type="entry name" value="CofE-like"/>
    <property type="match status" value="1"/>
</dbReference>
<sequence>MERVVGTVVRGLRGPIINTGDNIEDIVVNTVLHAAETEGFTIEDRDIVTITESVVARAQGNYATIGNIAADIKAKFGEETVGVIFPILSRNRFSNCLRGIAKGTKRIVLMLSYPADEVGNHLVDIDELDVKGINPWTDVLSETDFRKHFGHKKHPFTGVDYIEYYKELIEAEGAACEVIFSNNPKTILDYTKNVLTCDIHTRARTKRILKSNGAEKVFGLDDVLSESINGSGFNADYGLLGSNKATEDSVKLFPNNCQPIVDGIQAKLREVTGKTVEVMVYGDGAFKDPVGKIWELADPVVSPAYTSGLEGTPNEVKLKYLADNNFSHLRGEELKQAISEYIQNKNEDLVGAMEAQGTTPRRLTDLIGSLSDLTSGSGDKGTPMIYIQGYFDNYTK</sequence>
<proteinExistence type="predicted"/>
<name>A0A920C8M5_9BACI</name>
<evidence type="ECO:0000259" key="1">
    <source>
        <dbReference type="Pfam" id="PF01996"/>
    </source>
</evidence>
<comment type="caution">
    <text evidence="2">The sequence shown here is derived from an EMBL/GenBank/DDBJ whole genome shotgun (WGS) entry which is preliminary data.</text>
</comment>
<feature type="domain" description="Coenzyme F420:L-glutamate ligase-like" evidence="1">
    <location>
        <begin position="11"/>
        <end position="389"/>
    </location>
</feature>
<evidence type="ECO:0000313" key="2">
    <source>
        <dbReference type="EMBL" id="GIO28374.1"/>
    </source>
</evidence>
<dbReference type="RefSeq" id="WP_212921817.1">
    <property type="nucleotide sequence ID" value="NZ_BORP01000006.1"/>
</dbReference>